<keyword evidence="2" id="KW-1185">Reference proteome</keyword>
<name>A0ACB6ZYL7_THEGA</name>
<dbReference type="Proteomes" id="UP000886501">
    <property type="component" value="Unassembled WGS sequence"/>
</dbReference>
<dbReference type="EMBL" id="MU117961">
    <property type="protein sequence ID" value="KAF9654383.1"/>
    <property type="molecule type" value="Genomic_DNA"/>
</dbReference>
<gene>
    <name evidence="1" type="ORF">BDM02DRAFT_3106746</name>
</gene>
<protein>
    <submittedName>
        <fullName evidence="1">Uncharacterized protein</fullName>
    </submittedName>
</protein>
<accession>A0ACB6ZYL7</accession>
<reference evidence="1" key="2">
    <citation type="journal article" date="2020" name="Nat. Commun.">
        <title>Large-scale genome sequencing of mycorrhizal fungi provides insights into the early evolution of symbiotic traits.</title>
        <authorList>
            <person name="Miyauchi S."/>
            <person name="Kiss E."/>
            <person name="Kuo A."/>
            <person name="Drula E."/>
            <person name="Kohler A."/>
            <person name="Sanchez-Garcia M."/>
            <person name="Morin E."/>
            <person name="Andreopoulos B."/>
            <person name="Barry K.W."/>
            <person name="Bonito G."/>
            <person name="Buee M."/>
            <person name="Carver A."/>
            <person name="Chen C."/>
            <person name="Cichocki N."/>
            <person name="Clum A."/>
            <person name="Culley D."/>
            <person name="Crous P.W."/>
            <person name="Fauchery L."/>
            <person name="Girlanda M."/>
            <person name="Hayes R.D."/>
            <person name="Keri Z."/>
            <person name="LaButti K."/>
            <person name="Lipzen A."/>
            <person name="Lombard V."/>
            <person name="Magnuson J."/>
            <person name="Maillard F."/>
            <person name="Murat C."/>
            <person name="Nolan M."/>
            <person name="Ohm R.A."/>
            <person name="Pangilinan J."/>
            <person name="Pereira M.F."/>
            <person name="Perotto S."/>
            <person name="Peter M."/>
            <person name="Pfister S."/>
            <person name="Riley R."/>
            <person name="Sitrit Y."/>
            <person name="Stielow J.B."/>
            <person name="Szollosi G."/>
            <person name="Zifcakova L."/>
            <person name="Stursova M."/>
            <person name="Spatafora J.W."/>
            <person name="Tedersoo L."/>
            <person name="Vaario L.M."/>
            <person name="Yamada A."/>
            <person name="Yan M."/>
            <person name="Wang P."/>
            <person name="Xu J."/>
            <person name="Bruns T."/>
            <person name="Baldrian P."/>
            <person name="Vilgalys R."/>
            <person name="Dunand C."/>
            <person name="Henrissat B."/>
            <person name="Grigoriev I.V."/>
            <person name="Hibbett D."/>
            <person name="Nagy L.G."/>
            <person name="Martin F.M."/>
        </authorList>
    </citation>
    <scope>NUCLEOTIDE SEQUENCE</scope>
    <source>
        <strain evidence="1">P2</strain>
    </source>
</reference>
<evidence type="ECO:0000313" key="1">
    <source>
        <dbReference type="EMBL" id="KAF9654383.1"/>
    </source>
</evidence>
<proteinExistence type="predicted"/>
<reference evidence="1" key="1">
    <citation type="submission" date="2019-10" db="EMBL/GenBank/DDBJ databases">
        <authorList>
            <consortium name="DOE Joint Genome Institute"/>
            <person name="Kuo A."/>
            <person name="Miyauchi S."/>
            <person name="Kiss E."/>
            <person name="Drula E."/>
            <person name="Kohler A."/>
            <person name="Sanchez-Garcia M."/>
            <person name="Andreopoulos B."/>
            <person name="Barry K.W."/>
            <person name="Bonito G."/>
            <person name="Buee M."/>
            <person name="Carver A."/>
            <person name="Chen C."/>
            <person name="Cichocki N."/>
            <person name="Clum A."/>
            <person name="Culley D."/>
            <person name="Crous P.W."/>
            <person name="Fauchery L."/>
            <person name="Girlanda M."/>
            <person name="Hayes R."/>
            <person name="Keri Z."/>
            <person name="Labutti K."/>
            <person name="Lipzen A."/>
            <person name="Lombard V."/>
            <person name="Magnuson J."/>
            <person name="Maillard F."/>
            <person name="Morin E."/>
            <person name="Murat C."/>
            <person name="Nolan M."/>
            <person name="Ohm R."/>
            <person name="Pangilinan J."/>
            <person name="Pereira M."/>
            <person name="Perotto S."/>
            <person name="Peter M."/>
            <person name="Riley R."/>
            <person name="Sitrit Y."/>
            <person name="Stielow B."/>
            <person name="Szollosi G."/>
            <person name="Zifcakova L."/>
            <person name="Stursova M."/>
            <person name="Spatafora J.W."/>
            <person name="Tedersoo L."/>
            <person name="Vaario L.-M."/>
            <person name="Yamada A."/>
            <person name="Yan M."/>
            <person name="Wang P."/>
            <person name="Xu J."/>
            <person name="Bruns T."/>
            <person name="Baldrian P."/>
            <person name="Vilgalys R."/>
            <person name="Henrissat B."/>
            <person name="Grigoriev I.V."/>
            <person name="Hibbett D."/>
            <person name="Nagy L.G."/>
            <person name="Martin F.M."/>
        </authorList>
    </citation>
    <scope>NUCLEOTIDE SEQUENCE</scope>
    <source>
        <strain evidence="1">P2</strain>
    </source>
</reference>
<organism evidence="1 2">
    <name type="scientific">Thelephora ganbajun</name>
    <name type="common">Ganba fungus</name>
    <dbReference type="NCBI Taxonomy" id="370292"/>
    <lineage>
        <taxon>Eukaryota</taxon>
        <taxon>Fungi</taxon>
        <taxon>Dikarya</taxon>
        <taxon>Basidiomycota</taxon>
        <taxon>Agaricomycotina</taxon>
        <taxon>Agaricomycetes</taxon>
        <taxon>Thelephorales</taxon>
        <taxon>Thelephoraceae</taxon>
        <taxon>Thelephora</taxon>
    </lineage>
</organism>
<sequence>MTITSRTSQDGTQLRPVWPPPRQPLPPHRLAKLANALGVSTPLPATGPIPTRISPVPSPSFSDANLMFRSSTPSASSVHTVTTSMTSKFLLHIVPPKDLAQAADESRYTPLPVSASGYHSQYERGTLVPLHQSLQGQLTAIAKEYALPSTIGLVLYLVSSTPGPNTVNPTPYRDATLQEWENEGQGPRISEAIWRHIWIRVLKVEKEDSVPFSSRAGTPDVGCIASQSSPSLLDSTAMSSSLKPLVSTSRLDVLTNPGYPITPSPTTPPSSILDINRSQSHLRRAAARSLTIPIDRELLSSPALTEPSPNPDAIDIPGLHSNSFIPVLAKVEFVIDQTKATWYEPWLRSRRLNHAKRAESRARGASFNNGEASEDDRRAPINLRLVDKAQAEADVHGFLRKVEDYLRLEDDEDTSGTTKGEGYSQLDEDEDDDDDDELDDEEITAQFPPVPGAKDPLADVFGTDADTWAEIHADNRPVRKSNSNVVDLALDGAALAEDLLPGENDTPQPNDEEEVKELWEGQSRPRLSVTIPNSPPNTALDTSNRKSAPPPLNLSAVTPGTALGLPVILTSPLPSSGDESAGLPYLQGGTPLEGIFTTSEGEELTLEVTEAEEVTRGPVQDKRDGAFFEGLDLGLSFDIDDTVIGVPLLSPPFLR</sequence>
<evidence type="ECO:0000313" key="2">
    <source>
        <dbReference type="Proteomes" id="UP000886501"/>
    </source>
</evidence>
<comment type="caution">
    <text evidence="1">The sequence shown here is derived from an EMBL/GenBank/DDBJ whole genome shotgun (WGS) entry which is preliminary data.</text>
</comment>